<dbReference type="AlphaFoldDB" id="A0A382WS98"/>
<proteinExistence type="predicted"/>
<organism evidence="1">
    <name type="scientific">marine metagenome</name>
    <dbReference type="NCBI Taxonomy" id="408172"/>
    <lineage>
        <taxon>unclassified sequences</taxon>
        <taxon>metagenomes</taxon>
        <taxon>ecological metagenomes</taxon>
    </lineage>
</organism>
<feature type="non-terminal residue" evidence="1">
    <location>
        <position position="1"/>
    </location>
</feature>
<protein>
    <submittedName>
        <fullName evidence="1">Uncharacterized protein</fullName>
    </submittedName>
</protein>
<sequence>IIDNIDSKARLIRVNWEADYLE</sequence>
<gene>
    <name evidence="1" type="ORF">METZ01_LOCUS414580</name>
</gene>
<reference evidence="1" key="1">
    <citation type="submission" date="2018-05" db="EMBL/GenBank/DDBJ databases">
        <authorList>
            <person name="Lanie J.A."/>
            <person name="Ng W.-L."/>
            <person name="Kazmierczak K.M."/>
            <person name="Andrzejewski T.M."/>
            <person name="Davidsen T.M."/>
            <person name="Wayne K.J."/>
            <person name="Tettelin H."/>
            <person name="Glass J.I."/>
            <person name="Rusch D."/>
            <person name="Podicherti R."/>
            <person name="Tsui H.-C.T."/>
            <person name="Winkler M.E."/>
        </authorList>
    </citation>
    <scope>NUCLEOTIDE SEQUENCE</scope>
</reference>
<dbReference type="EMBL" id="UINC01162138">
    <property type="protein sequence ID" value="SVD61726.1"/>
    <property type="molecule type" value="Genomic_DNA"/>
</dbReference>
<accession>A0A382WS98</accession>
<name>A0A382WS98_9ZZZZ</name>
<evidence type="ECO:0000313" key="1">
    <source>
        <dbReference type="EMBL" id="SVD61726.1"/>
    </source>
</evidence>